<gene>
    <name evidence="2" type="ORF">BT96DRAFT_43836</name>
</gene>
<evidence type="ECO:0000313" key="2">
    <source>
        <dbReference type="EMBL" id="KAE9398032.1"/>
    </source>
</evidence>
<dbReference type="InterPro" id="IPR018909">
    <property type="entry name" value="Eng1_septum"/>
</dbReference>
<dbReference type="OrthoDB" id="3000963at2759"/>
<name>A0A6A4HH69_9AGAR</name>
<dbReference type="Pfam" id="PF10645">
    <property type="entry name" value="Carb_bind"/>
    <property type="match status" value="2"/>
</dbReference>
<reference evidence="2" key="1">
    <citation type="journal article" date="2019" name="Environ. Microbiol.">
        <title>Fungal ecological strategies reflected in gene transcription - a case study of two litter decomposers.</title>
        <authorList>
            <person name="Barbi F."/>
            <person name="Kohler A."/>
            <person name="Barry K."/>
            <person name="Baskaran P."/>
            <person name="Daum C."/>
            <person name="Fauchery L."/>
            <person name="Ihrmark K."/>
            <person name="Kuo A."/>
            <person name="LaButti K."/>
            <person name="Lipzen A."/>
            <person name="Morin E."/>
            <person name="Grigoriev I.V."/>
            <person name="Henrissat B."/>
            <person name="Lindahl B."/>
            <person name="Martin F."/>
        </authorList>
    </citation>
    <scope>NUCLEOTIDE SEQUENCE</scope>
    <source>
        <strain evidence="2">JB14</strain>
    </source>
</reference>
<organism evidence="2 3">
    <name type="scientific">Gymnopus androsaceus JB14</name>
    <dbReference type="NCBI Taxonomy" id="1447944"/>
    <lineage>
        <taxon>Eukaryota</taxon>
        <taxon>Fungi</taxon>
        <taxon>Dikarya</taxon>
        <taxon>Basidiomycota</taxon>
        <taxon>Agaricomycotina</taxon>
        <taxon>Agaricomycetes</taxon>
        <taxon>Agaricomycetidae</taxon>
        <taxon>Agaricales</taxon>
        <taxon>Marasmiineae</taxon>
        <taxon>Omphalotaceae</taxon>
        <taxon>Gymnopus</taxon>
    </lineage>
</organism>
<feature type="domain" description="Endo-1,3(4)-beta-glucanase 1 carbohydrate binding" evidence="1">
    <location>
        <begin position="2"/>
        <end position="50"/>
    </location>
</feature>
<dbReference type="Proteomes" id="UP000799118">
    <property type="component" value="Unassembled WGS sequence"/>
</dbReference>
<evidence type="ECO:0000313" key="3">
    <source>
        <dbReference type="Proteomes" id="UP000799118"/>
    </source>
</evidence>
<proteinExistence type="predicted"/>
<feature type="domain" description="Endo-1,3(4)-beta-glucanase 1 carbohydrate binding" evidence="1">
    <location>
        <begin position="64"/>
        <end position="111"/>
    </location>
</feature>
<protein>
    <recommendedName>
        <fullName evidence="1">Endo-1,3(4)-beta-glucanase 1 carbohydrate binding domain-containing protein</fullName>
    </recommendedName>
</protein>
<evidence type="ECO:0000259" key="1">
    <source>
        <dbReference type="Pfam" id="PF10645"/>
    </source>
</evidence>
<dbReference type="GO" id="GO:0030246">
    <property type="term" value="F:carbohydrate binding"/>
    <property type="evidence" value="ECO:0007669"/>
    <property type="project" value="InterPro"/>
</dbReference>
<dbReference type="AlphaFoldDB" id="A0A6A4HH69"/>
<keyword evidence="3" id="KW-1185">Reference proteome</keyword>
<sequence length="178" mass="18961">MSCGSSMYFPSQYTCFDDNFLCPILNGNIYIACGDTCYSTTQYSCSNTTLEVFPQSGPETTEACGSVQFYPSQYVCLDGDFLCPFMDGNATLRCGAACYAPSQYSCSNGELSPINPPPPSLPPCVTVDQPSQVCIPDGGCNILTCCPGLISIADKCRNPCDVVPTACSTTQFANQTAR</sequence>
<dbReference type="EMBL" id="ML769488">
    <property type="protein sequence ID" value="KAE9398032.1"/>
    <property type="molecule type" value="Genomic_DNA"/>
</dbReference>
<accession>A0A6A4HH69</accession>